<organism evidence="1 2">
    <name type="scientific">Erythroxylum novogranatense</name>
    <dbReference type="NCBI Taxonomy" id="1862640"/>
    <lineage>
        <taxon>Eukaryota</taxon>
        <taxon>Viridiplantae</taxon>
        <taxon>Streptophyta</taxon>
        <taxon>Embryophyta</taxon>
        <taxon>Tracheophyta</taxon>
        <taxon>Spermatophyta</taxon>
        <taxon>Magnoliopsida</taxon>
        <taxon>eudicotyledons</taxon>
        <taxon>Gunneridae</taxon>
        <taxon>Pentapetalae</taxon>
        <taxon>rosids</taxon>
        <taxon>fabids</taxon>
        <taxon>Malpighiales</taxon>
        <taxon>Erythroxylaceae</taxon>
        <taxon>Erythroxylum</taxon>
    </lineage>
</organism>
<dbReference type="Proteomes" id="UP001159364">
    <property type="component" value="Linkage Group LG01"/>
</dbReference>
<protein>
    <submittedName>
        <fullName evidence="1">Uncharacterized protein</fullName>
    </submittedName>
</protein>
<evidence type="ECO:0000313" key="2">
    <source>
        <dbReference type="Proteomes" id="UP001159364"/>
    </source>
</evidence>
<reference evidence="1 2" key="1">
    <citation type="submission" date="2021-09" db="EMBL/GenBank/DDBJ databases">
        <title>Genomic insights and catalytic innovation underlie evolution of tropane alkaloids biosynthesis.</title>
        <authorList>
            <person name="Wang Y.-J."/>
            <person name="Tian T."/>
            <person name="Huang J.-P."/>
            <person name="Huang S.-X."/>
        </authorList>
    </citation>
    <scope>NUCLEOTIDE SEQUENCE [LARGE SCALE GENOMIC DNA]</scope>
    <source>
        <strain evidence="1">KIB-2018</strain>
        <tissue evidence="1">Leaf</tissue>
    </source>
</reference>
<dbReference type="EMBL" id="JAIWQS010000001">
    <property type="protein sequence ID" value="KAJ8774032.1"/>
    <property type="molecule type" value="Genomic_DNA"/>
</dbReference>
<gene>
    <name evidence="1" type="ORF">K2173_009463</name>
</gene>
<accession>A0AAV8U402</accession>
<dbReference type="AlphaFoldDB" id="A0AAV8U402"/>
<name>A0AAV8U402_9ROSI</name>
<evidence type="ECO:0000313" key="1">
    <source>
        <dbReference type="EMBL" id="KAJ8774032.1"/>
    </source>
</evidence>
<keyword evidence="2" id="KW-1185">Reference proteome</keyword>
<proteinExistence type="predicted"/>
<sequence length="72" mass="8576">MTYNILQYWESSLFWTTTNHLLFLHSMTIQSFLIKVKRRVCSVVMQLIELGRFLIKFLEGQLELTVIVRGIK</sequence>
<comment type="caution">
    <text evidence="1">The sequence shown here is derived from an EMBL/GenBank/DDBJ whole genome shotgun (WGS) entry which is preliminary data.</text>
</comment>